<dbReference type="InterPro" id="IPR013105">
    <property type="entry name" value="TPR_2"/>
</dbReference>
<evidence type="ECO:0000256" key="4">
    <source>
        <dbReference type="SAM" id="MobiDB-lite"/>
    </source>
</evidence>
<dbReference type="InterPro" id="IPR019734">
    <property type="entry name" value="TPR_rpt"/>
</dbReference>
<feature type="compositionally biased region" description="Basic and acidic residues" evidence="4">
    <location>
        <begin position="414"/>
        <end position="423"/>
    </location>
</feature>
<protein>
    <recommendedName>
        <fullName evidence="7">SGTA homodimerisation domain-containing protein</fullName>
    </recommendedName>
</protein>
<feature type="region of interest" description="Disordered" evidence="4">
    <location>
        <begin position="404"/>
        <end position="423"/>
    </location>
</feature>
<evidence type="ECO:0000256" key="2">
    <source>
        <dbReference type="ARBA" id="ARBA00022803"/>
    </source>
</evidence>
<dbReference type="GO" id="GO:0006620">
    <property type="term" value="P:post-translational protein targeting to endoplasmic reticulum membrane"/>
    <property type="evidence" value="ECO:0007669"/>
    <property type="project" value="TreeGrafter"/>
</dbReference>
<comment type="caution">
    <text evidence="5">The sequence shown here is derived from an EMBL/GenBank/DDBJ whole genome shotgun (WGS) entry which is preliminary data.</text>
</comment>
<dbReference type="Pfam" id="PF07719">
    <property type="entry name" value="TPR_2"/>
    <property type="match status" value="1"/>
</dbReference>
<feature type="repeat" description="TPR" evidence="3">
    <location>
        <begin position="206"/>
        <end position="239"/>
    </location>
</feature>
<dbReference type="SUPFAM" id="SSF48452">
    <property type="entry name" value="TPR-like"/>
    <property type="match status" value="1"/>
</dbReference>
<dbReference type="AlphaFoldDB" id="A0AAV8T829"/>
<evidence type="ECO:0000256" key="3">
    <source>
        <dbReference type="PROSITE-ProRule" id="PRU00339"/>
    </source>
</evidence>
<feature type="region of interest" description="Disordered" evidence="4">
    <location>
        <begin position="288"/>
        <end position="321"/>
    </location>
</feature>
<organism evidence="5 6">
    <name type="scientific">Erythroxylum novogranatense</name>
    <dbReference type="NCBI Taxonomy" id="1862640"/>
    <lineage>
        <taxon>Eukaryota</taxon>
        <taxon>Viridiplantae</taxon>
        <taxon>Streptophyta</taxon>
        <taxon>Embryophyta</taxon>
        <taxon>Tracheophyta</taxon>
        <taxon>Spermatophyta</taxon>
        <taxon>Magnoliopsida</taxon>
        <taxon>eudicotyledons</taxon>
        <taxon>Gunneridae</taxon>
        <taxon>Pentapetalae</taxon>
        <taxon>rosids</taxon>
        <taxon>fabids</taxon>
        <taxon>Malpighiales</taxon>
        <taxon>Erythroxylaceae</taxon>
        <taxon>Erythroxylum</taxon>
    </lineage>
</organism>
<evidence type="ECO:0000256" key="1">
    <source>
        <dbReference type="ARBA" id="ARBA00022737"/>
    </source>
</evidence>
<sequence length="423" mass="46220">MDILKTDSPLSRRIVRAFLDFLNSVEPATGVDSEGLEVAKECLTEAFRLNLPPSPDDSVEPGLLATIFRALEANYQHNISFDGAKIVADVNHSESSKTQGEDSAGEPVGIGTSVDELFGQFVAALEKIHFFKTTSDGNDDPNQLDVATRLFHEALKEMEATGCQSYDRNSLAETLKSLGNKALQSKCYSHAIELYSFAISLRENNAVYFSNRAAAYTQIHNYNEAIKDCFKSIEIDPKYSKAYSRLGLAYYAQGNYSDAIHKGFKKALQLDPNNESIKENIQVAEQKLKQQSQWTESDERTGPSGYGNQNQSSGVSGGHGIPPFSTLPFDISAVPTEFANMLGKVMANVNVGQHVQNREGEDGNVDGSDRPDARTGGNINLNLGEILPEELSGTLNSVMEMFSGAARNPQDSTTEDHEQTKPS</sequence>
<gene>
    <name evidence="5" type="ORF">K2173_023071</name>
</gene>
<name>A0AAV8T829_9ROSI</name>
<evidence type="ECO:0000313" key="6">
    <source>
        <dbReference type="Proteomes" id="UP001159364"/>
    </source>
</evidence>
<dbReference type="Gene3D" id="1.25.40.10">
    <property type="entry name" value="Tetratricopeptide repeat domain"/>
    <property type="match status" value="1"/>
</dbReference>
<dbReference type="PANTHER" id="PTHR45831:SF2">
    <property type="entry name" value="LD24721P"/>
    <property type="match status" value="1"/>
</dbReference>
<dbReference type="GO" id="GO:0016020">
    <property type="term" value="C:membrane"/>
    <property type="evidence" value="ECO:0007669"/>
    <property type="project" value="TreeGrafter"/>
</dbReference>
<dbReference type="Gene3D" id="1.20.5.420">
    <property type="entry name" value="Immunoglobulin FC, subunit C"/>
    <property type="match status" value="1"/>
</dbReference>
<evidence type="ECO:0008006" key="7">
    <source>
        <dbReference type="Google" id="ProtNLM"/>
    </source>
</evidence>
<dbReference type="InterPro" id="IPR047150">
    <property type="entry name" value="SGT"/>
</dbReference>
<accession>A0AAV8T829</accession>
<dbReference type="PANTHER" id="PTHR45831">
    <property type="entry name" value="LD24721P"/>
    <property type="match status" value="1"/>
</dbReference>
<feature type="region of interest" description="Disordered" evidence="4">
    <location>
        <begin position="355"/>
        <end position="380"/>
    </location>
</feature>
<evidence type="ECO:0000313" key="5">
    <source>
        <dbReference type="EMBL" id="KAJ8762942.1"/>
    </source>
</evidence>
<dbReference type="SMART" id="SM00028">
    <property type="entry name" value="TPR"/>
    <property type="match status" value="3"/>
</dbReference>
<feature type="repeat" description="TPR" evidence="3">
    <location>
        <begin position="172"/>
        <end position="205"/>
    </location>
</feature>
<dbReference type="InterPro" id="IPR011990">
    <property type="entry name" value="TPR-like_helical_dom_sf"/>
</dbReference>
<feature type="repeat" description="TPR" evidence="3">
    <location>
        <begin position="240"/>
        <end position="274"/>
    </location>
</feature>
<reference evidence="5 6" key="1">
    <citation type="submission" date="2021-09" db="EMBL/GenBank/DDBJ databases">
        <title>Genomic insights and catalytic innovation underlie evolution of tropane alkaloids biosynthesis.</title>
        <authorList>
            <person name="Wang Y.-J."/>
            <person name="Tian T."/>
            <person name="Huang J.-P."/>
            <person name="Huang S.-X."/>
        </authorList>
    </citation>
    <scope>NUCLEOTIDE SEQUENCE [LARGE SCALE GENOMIC DNA]</scope>
    <source>
        <strain evidence="5">KIB-2018</strain>
        <tissue evidence="5">Leaf</tissue>
    </source>
</reference>
<dbReference type="Proteomes" id="UP001159364">
    <property type="component" value="Linkage Group LG06"/>
</dbReference>
<proteinExistence type="predicted"/>
<dbReference type="GO" id="GO:0060090">
    <property type="term" value="F:molecular adaptor activity"/>
    <property type="evidence" value="ECO:0007669"/>
    <property type="project" value="TreeGrafter"/>
</dbReference>
<dbReference type="FunFam" id="1.25.40.10:FF:000330">
    <property type="entry name" value="Tetratricopeptide repeat (TPR)-like superfamily protein"/>
    <property type="match status" value="1"/>
</dbReference>
<dbReference type="Pfam" id="PF00515">
    <property type="entry name" value="TPR_1"/>
    <property type="match status" value="1"/>
</dbReference>
<keyword evidence="6" id="KW-1185">Reference proteome</keyword>
<dbReference type="GO" id="GO:0072380">
    <property type="term" value="C:TRC complex"/>
    <property type="evidence" value="ECO:0007669"/>
    <property type="project" value="TreeGrafter"/>
</dbReference>
<feature type="compositionally biased region" description="Low complexity" evidence="4">
    <location>
        <begin position="302"/>
        <end position="314"/>
    </location>
</feature>
<keyword evidence="2 3" id="KW-0802">TPR repeat</keyword>
<dbReference type="PROSITE" id="PS50005">
    <property type="entry name" value="TPR"/>
    <property type="match status" value="3"/>
</dbReference>
<keyword evidence="1" id="KW-0677">Repeat</keyword>
<dbReference type="EMBL" id="JAIWQS010000006">
    <property type="protein sequence ID" value="KAJ8762942.1"/>
    <property type="molecule type" value="Genomic_DNA"/>
</dbReference>
<feature type="compositionally biased region" description="Basic and acidic residues" evidence="4">
    <location>
        <begin position="356"/>
        <end position="373"/>
    </location>
</feature>